<organism evidence="2 3">
    <name type="scientific">miscellaneous Crenarchaeota group-1 archaeon SG8-32-1</name>
    <dbReference type="NCBI Taxonomy" id="1685124"/>
    <lineage>
        <taxon>Archaea</taxon>
        <taxon>Candidatus Bathyarchaeota</taxon>
        <taxon>MCG-1</taxon>
    </lineage>
</organism>
<protein>
    <submittedName>
        <fullName evidence="2">Uncharacterized protein</fullName>
    </submittedName>
</protein>
<evidence type="ECO:0000313" key="2">
    <source>
        <dbReference type="EMBL" id="KON34688.1"/>
    </source>
</evidence>
<keyword evidence="1" id="KW-1133">Transmembrane helix</keyword>
<proteinExistence type="predicted"/>
<accession>A0A0M0C1G9</accession>
<feature type="transmembrane region" description="Helical" evidence="1">
    <location>
        <begin position="33"/>
        <end position="55"/>
    </location>
</feature>
<keyword evidence="1" id="KW-0812">Transmembrane</keyword>
<dbReference type="AlphaFoldDB" id="A0A0M0C1G9"/>
<evidence type="ECO:0000256" key="1">
    <source>
        <dbReference type="SAM" id="Phobius"/>
    </source>
</evidence>
<dbReference type="Proteomes" id="UP000037237">
    <property type="component" value="Unassembled WGS sequence"/>
</dbReference>
<evidence type="ECO:0000313" key="3">
    <source>
        <dbReference type="Proteomes" id="UP000037237"/>
    </source>
</evidence>
<dbReference type="PROSITE" id="PS51257">
    <property type="entry name" value="PROKAR_LIPOPROTEIN"/>
    <property type="match status" value="1"/>
</dbReference>
<comment type="caution">
    <text evidence="2">The sequence shown here is derived from an EMBL/GenBank/DDBJ whole genome shotgun (WGS) entry which is preliminary data.</text>
</comment>
<gene>
    <name evidence="2" type="ORF">AC477_00135</name>
</gene>
<dbReference type="EMBL" id="LFWU01000001">
    <property type="protein sequence ID" value="KON34688.1"/>
    <property type="molecule type" value="Genomic_DNA"/>
</dbReference>
<sequence length="61" mass="6743">MRDLNPRFLLVTFITLFVSGCAGVTVGIMVSDWVAGLIAFAISYWIVLIVISAITEPRRND</sequence>
<reference evidence="2 3" key="1">
    <citation type="submission" date="2015-06" db="EMBL/GenBank/DDBJ databases">
        <title>New insights into the roles of widespread benthic archaea in carbon and nitrogen cycling.</title>
        <authorList>
            <person name="Lazar C.S."/>
            <person name="Baker B.J."/>
            <person name="Seitz K.W."/>
            <person name="Hyde A.S."/>
            <person name="Dick G.J."/>
            <person name="Hinrichs K.-U."/>
            <person name="Teske A.P."/>
        </authorList>
    </citation>
    <scope>NUCLEOTIDE SEQUENCE [LARGE SCALE GENOMIC DNA]</scope>
    <source>
        <strain evidence="2">SG8-32-1</strain>
    </source>
</reference>
<keyword evidence="1" id="KW-0472">Membrane</keyword>
<name>A0A0M0C1G9_9ARCH</name>